<dbReference type="AlphaFoldDB" id="X0XVR6"/>
<protein>
    <submittedName>
        <fullName evidence="2">Uncharacterized protein</fullName>
    </submittedName>
</protein>
<name>X0XVR6_9ZZZZ</name>
<organism evidence="2">
    <name type="scientific">marine sediment metagenome</name>
    <dbReference type="NCBI Taxonomy" id="412755"/>
    <lineage>
        <taxon>unclassified sequences</taxon>
        <taxon>metagenomes</taxon>
        <taxon>ecological metagenomes</taxon>
    </lineage>
</organism>
<reference evidence="2" key="1">
    <citation type="journal article" date="2014" name="Front. Microbiol.">
        <title>High frequency of phylogenetically diverse reductive dehalogenase-homologous genes in deep subseafloor sedimentary metagenomes.</title>
        <authorList>
            <person name="Kawai M."/>
            <person name="Futagami T."/>
            <person name="Toyoda A."/>
            <person name="Takaki Y."/>
            <person name="Nishi S."/>
            <person name="Hori S."/>
            <person name="Arai W."/>
            <person name="Tsubouchi T."/>
            <person name="Morono Y."/>
            <person name="Uchiyama I."/>
            <person name="Ito T."/>
            <person name="Fujiyama A."/>
            <person name="Inagaki F."/>
            <person name="Takami H."/>
        </authorList>
    </citation>
    <scope>NUCLEOTIDE SEQUENCE</scope>
    <source>
        <strain evidence="2">Expedition CK06-06</strain>
    </source>
</reference>
<feature type="compositionally biased region" description="Basic and acidic residues" evidence="1">
    <location>
        <begin position="37"/>
        <end position="51"/>
    </location>
</feature>
<evidence type="ECO:0000256" key="1">
    <source>
        <dbReference type="SAM" id="MobiDB-lite"/>
    </source>
</evidence>
<comment type="caution">
    <text evidence="2">The sequence shown here is derived from an EMBL/GenBank/DDBJ whole genome shotgun (WGS) entry which is preliminary data.</text>
</comment>
<accession>X0XVR6</accession>
<evidence type="ECO:0000313" key="2">
    <source>
        <dbReference type="EMBL" id="GAG39332.1"/>
    </source>
</evidence>
<gene>
    <name evidence="2" type="ORF">S01H1_72950</name>
</gene>
<feature type="region of interest" description="Disordered" evidence="1">
    <location>
        <begin position="1"/>
        <end position="77"/>
    </location>
</feature>
<proteinExistence type="predicted"/>
<feature type="compositionally biased region" description="Pro residues" evidence="1">
    <location>
        <begin position="1"/>
        <end position="12"/>
    </location>
</feature>
<dbReference type="EMBL" id="BARS01048705">
    <property type="protein sequence ID" value="GAG39332.1"/>
    <property type="molecule type" value="Genomic_DNA"/>
</dbReference>
<sequence length="77" mass="7931">MGGQPTPHPEPAPARRGACDPTCPARRARSTGWGAGDAKREPEAIEPRAEPGRAQPGKADELCEEADAEPEGEGTAG</sequence>
<feature type="compositionally biased region" description="Acidic residues" evidence="1">
    <location>
        <begin position="62"/>
        <end position="77"/>
    </location>
</feature>